<dbReference type="EMBL" id="AHCD03000035">
    <property type="protein sequence ID" value="KAF7785986.1"/>
    <property type="molecule type" value="Genomic_DNA"/>
</dbReference>
<proteinExistence type="predicted"/>
<organism evidence="1 2">
    <name type="scientific">Pseudoalteromonas rubra</name>
    <dbReference type="NCBI Taxonomy" id="43658"/>
    <lineage>
        <taxon>Bacteria</taxon>
        <taxon>Pseudomonadati</taxon>
        <taxon>Pseudomonadota</taxon>
        <taxon>Gammaproteobacteria</taxon>
        <taxon>Alteromonadales</taxon>
        <taxon>Pseudoalteromonadaceae</taxon>
        <taxon>Pseudoalteromonas</taxon>
    </lineage>
</organism>
<dbReference type="Proteomes" id="UP000016480">
    <property type="component" value="Unassembled WGS sequence"/>
</dbReference>
<comment type="caution">
    <text evidence="1">The sequence shown here is derived from an EMBL/GenBank/DDBJ whole genome shotgun (WGS) entry which is preliminary data.</text>
</comment>
<protein>
    <submittedName>
        <fullName evidence="1">Uncharacterized protein</fullName>
    </submittedName>
</protein>
<gene>
    <name evidence="1" type="ORF">PRUB_a0413</name>
</gene>
<name>A0A8T0C5G2_9GAMM</name>
<reference evidence="1 2" key="1">
    <citation type="journal article" date="2012" name="J. Bacteriol.">
        <title>Genome sequence of the cycloprodigiosin-producing bacterial strain Pseudoalteromonas rubra ATCC 29570(T).</title>
        <authorList>
            <person name="Xie B.B."/>
            <person name="Shu Y.L."/>
            <person name="Qin Q.L."/>
            <person name="Rong J.C."/>
            <person name="Zhang X.Y."/>
            <person name="Chen X.L."/>
            <person name="Zhou B.C."/>
            <person name="Zhang Y.Z."/>
        </authorList>
    </citation>
    <scope>NUCLEOTIDE SEQUENCE [LARGE SCALE GENOMIC DNA]</scope>
    <source>
        <strain evidence="1 2">DSM 6842</strain>
    </source>
</reference>
<evidence type="ECO:0000313" key="2">
    <source>
        <dbReference type="Proteomes" id="UP000016480"/>
    </source>
</evidence>
<dbReference type="AlphaFoldDB" id="A0A8T0C5G2"/>
<accession>A0A8T0C5G2</accession>
<evidence type="ECO:0000313" key="1">
    <source>
        <dbReference type="EMBL" id="KAF7785986.1"/>
    </source>
</evidence>
<sequence length="42" mass="4903">MYHSTLMTNREVNNFIKTALKGAVSRYSEKSVLIIRRQSVPY</sequence>